<gene>
    <name evidence="1" type="ORF">OG517_32950</name>
</gene>
<dbReference type="EMBL" id="CP108090">
    <property type="protein sequence ID" value="WUQ15830.1"/>
    <property type="molecule type" value="Genomic_DNA"/>
</dbReference>
<protein>
    <submittedName>
        <fullName evidence="1">Uncharacterized protein</fullName>
    </submittedName>
</protein>
<accession>A0ABZ1TJ18</accession>
<proteinExistence type="predicted"/>
<sequence>MTGSPAASSLLIGVAALEAAHIYGGRCELDELVFFRTHAGGPPPAQALTKEHGPS</sequence>
<evidence type="ECO:0000313" key="1">
    <source>
        <dbReference type="EMBL" id="WUQ15830.1"/>
    </source>
</evidence>
<keyword evidence="2" id="KW-1185">Reference proteome</keyword>
<evidence type="ECO:0000313" key="2">
    <source>
        <dbReference type="Proteomes" id="UP001432039"/>
    </source>
</evidence>
<dbReference type="Proteomes" id="UP001432039">
    <property type="component" value="Chromosome"/>
</dbReference>
<reference evidence="1" key="1">
    <citation type="submission" date="2022-10" db="EMBL/GenBank/DDBJ databases">
        <title>The complete genomes of actinobacterial strains from the NBC collection.</title>
        <authorList>
            <person name="Joergensen T.S."/>
            <person name="Alvarez Arevalo M."/>
            <person name="Sterndorff E.B."/>
            <person name="Faurdal D."/>
            <person name="Vuksanovic O."/>
            <person name="Mourched A.-S."/>
            <person name="Charusanti P."/>
            <person name="Shaw S."/>
            <person name="Blin K."/>
            <person name="Weber T."/>
        </authorList>
    </citation>
    <scope>NUCLEOTIDE SEQUENCE</scope>
    <source>
        <strain evidence="1">NBC_00248</strain>
    </source>
</reference>
<name>A0ABZ1TJ18_STRVG</name>
<organism evidence="1 2">
    <name type="scientific">Streptomyces virginiae</name>
    <name type="common">Streptomyces cinnamonensis</name>
    <dbReference type="NCBI Taxonomy" id="1961"/>
    <lineage>
        <taxon>Bacteria</taxon>
        <taxon>Bacillati</taxon>
        <taxon>Actinomycetota</taxon>
        <taxon>Actinomycetes</taxon>
        <taxon>Kitasatosporales</taxon>
        <taxon>Streptomycetaceae</taxon>
        <taxon>Streptomyces</taxon>
    </lineage>
</organism>
<dbReference type="RefSeq" id="WP_328964209.1">
    <property type="nucleotide sequence ID" value="NZ_CP108090.1"/>
</dbReference>